<name>A0A976BB13_9BURK</name>
<dbReference type="PANTHER" id="PTHR30629:SF2">
    <property type="entry name" value="PROPHAGE INTEGRASE INTS-RELATED"/>
    <property type="match status" value="1"/>
</dbReference>
<dbReference type="EMBL" id="OGUS01000115">
    <property type="protein sequence ID" value="SPC12687.1"/>
    <property type="molecule type" value="Genomic_DNA"/>
</dbReference>
<sequence>MADSTKAMRKSIVDRDILPAFQNRQLNEITADDLRALCNKVKARGAPATAVHVRDIVKQVYAFAILHGEKVDNPAEDVRAASIATFVPKDRALSPLEIRLMARQMESVATYPTIRLALRFLALDLQQGRVRRAAAPHAAGVGQHDRCLDRWPDLRAEADAGERGGAGTECDRVTGGRMQILLECAADGRRVVCHCRKKITVSDRIFRLPNHRVLAEVRESCILSTMSDQNAGKLNRLLADLGDTRLVSSRWLRAHSYSNSLVARYVGSGWLVSPARGVYMRQGGRLQWDGVVRSLQAGEGMPLHVGGRFALTLQGHEHYLRLGDAGTITLYGPERPPGWMSKLPLQERFAFLGKGPFDLPAVSFTAEVSESVLAGQGLAWHRMDSGAESALVCSTPERAMLELCDGVSDAALVYEADALMQAMTTLRPQRVGLMLRHCRSIKAKRLFLALAERHKHAWLSHVPLDGVELGRGKRALVPGGRLHPTYQITLPGDLDEHLA</sequence>
<evidence type="ECO:0000259" key="5">
    <source>
        <dbReference type="Pfam" id="PF22022"/>
    </source>
</evidence>
<dbReference type="InterPro" id="IPR010998">
    <property type="entry name" value="Integrase_recombinase_N"/>
</dbReference>
<dbReference type="InterPro" id="IPR053876">
    <property type="entry name" value="Phage_int_M"/>
</dbReference>
<feature type="domain" description="Transcriptional regulator AbiEi antitoxin N-terminal" evidence="4">
    <location>
        <begin position="232"/>
        <end position="322"/>
    </location>
</feature>
<dbReference type="Proteomes" id="UP000256862">
    <property type="component" value="Chromosome CO2235"/>
</dbReference>
<dbReference type="Pfam" id="PF17194">
    <property type="entry name" value="AbiEi_3_N"/>
    <property type="match status" value="1"/>
</dbReference>
<reference evidence="6 7" key="1">
    <citation type="submission" date="2018-01" db="EMBL/GenBank/DDBJ databases">
        <authorList>
            <person name="Clerissi C."/>
        </authorList>
    </citation>
    <scope>NUCLEOTIDE SEQUENCE [LARGE SCALE GENOMIC DNA]</scope>
    <source>
        <strain evidence="6">Cupriavidus oxalaticus LMG 2235</strain>
    </source>
</reference>
<dbReference type="GO" id="GO:0003677">
    <property type="term" value="F:DNA binding"/>
    <property type="evidence" value="ECO:0007669"/>
    <property type="project" value="UniProtKB-KW"/>
</dbReference>
<evidence type="ECO:0000259" key="4">
    <source>
        <dbReference type="Pfam" id="PF17194"/>
    </source>
</evidence>
<gene>
    <name evidence="6" type="ORF">CO2235_150342</name>
</gene>
<dbReference type="Pfam" id="PF11459">
    <property type="entry name" value="AbiEi_3"/>
    <property type="match status" value="1"/>
</dbReference>
<comment type="similarity">
    <text evidence="1">Belongs to the 'phage' integrase family.</text>
</comment>
<dbReference type="Gene3D" id="1.10.150.130">
    <property type="match status" value="1"/>
</dbReference>
<proteinExistence type="inferred from homology"/>
<dbReference type="SUPFAM" id="SSF56349">
    <property type="entry name" value="DNA breaking-rejoining enzymes"/>
    <property type="match status" value="1"/>
</dbReference>
<comment type="caution">
    <text evidence="6">The sequence shown here is derived from an EMBL/GenBank/DDBJ whole genome shotgun (WGS) entry which is preliminary data.</text>
</comment>
<evidence type="ECO:0000313" key="7">
    <source>
        <dbReference type="Proteomes" id="UP000256862"/>
    </source>
</evidence>
<dbReference type="GO" id="GO:0015074">
    <property type="term" value="P:DNA integration"/>
    <property type="evidence" value="ECO:0007669"/>
    <property type="project" value="UniProtKB-KW"/>
</dbReference>
<dbReference type="InterPro" id="IPR033455">
    <property type="entry name" value="AbiEi_3_N"/>
</dbReference>
<keyword evidence="2" id="KW-0229">DNA integration</keyword>
<protein>
    <recommendedName>
        <fullName evidence="8">Transcriptional regulator AbiEi antitoxin N-terminal domain-containing protein</fullName>
    </recommendedName>
</protein>
<evidence type="ECO:0000256" key="3">
    <source>
        <dbReference type="ARBA" id="ARBA00023125"/>
    </source>
</evidence>
<dbReference type="InterPro" id="IPR011010">
    <property type="entry name" value="DNA_brk_join_enz"/>
</dbReference>
<evidence type="ECO:0000313" key="6">
    <source>
        <dbReference type="EMBL" id="SPC12687.1"/>
    </source>
</evidence>
<dbReference type="InterPro" id="IPR021561">
    <property type="entry name" value="AbiEi_3"/>
</dbReference>
<keyword evidence="3" id="KW-0238">DNA-binding</keyword>
<dbReference type="AlphaFoldDB" id="A0A976BB13"/>
<dbReference type="PANTHER" id="PTHR30629">
    <property type="entry name" value="PROPHAGE INTEGRASE"/>
    <property type="match status" value="1"/>
</dbReference>
<dbReference type="Pfam" id="PF22022">
    <property type="entry name" value="Phage_int_M"/>
    <property type="match status" value="1"/>
</dbReference>
<evidence type="ECO:0000256" key="1">
    <source>
        <dbReference type="ARBA" id="ARBA00008857"/>
    </source>
</evidence>
<evidence type="ECO:0000256" key="2">
    <source>
        <dbReference type="ARBA" id="ARBA00022908"/>
    </source>
</evidence>
<evidence type="ECO:0008006" key="8">
    <source>
        <dbReference type="Google" id="ProtNLM"/>
    </source>
</evidence>
<accession>A0A976BB13</accession>
<feature type="domain" description="Phage integrase central" evidence="5">
    <location>
        <begin position="4"/>
        <end position="81"/>
    </location>
</feature>
<dbReference type="InterPro" id="IPR050808">
    <property type="entry name" value="Phage_Integrase"/>
</dbReference>
<organism evidence="6 7">
    <name type="scientific">Cupriavidus oxalaticus</name>
    <dbReference type="NCBI Taxonomy" id="96344"/>
    <lineage>
        <taxon>Bacteria</taxon>
        <taxon>Pseudomonadati</taxon>
        <taxon>Pseudomonadota</taxon>
        <taxon>Betaproteobacteria</taxon>
        <taxon>Burkholderiales</taxon>
        <taxon>Burkholderiaceae</taxon>
        <taxon>Cupriavidus</taxon>
    </lineage>
</organism>